<dbReference type="AlphaFoldDB" id="A0A0C1V6F6"/>
<evidence type="ECO:0000313" key="1">
    <source>
        <dbReference type="EMBL" id="KIE64029.1"/>
    </source>
</evidence>
<evidence type="ECO:0000313" key="2">
    <source>
        <dbReference type="Proteomes" id="UP000054529"/>
    </source>
</evidence>
<sequence length="96" mass="11738">MWNFEECKENRIYRWKNAVAMVQNDRRTIQKLGKMLQSCPKTIVKRLDSRLRNSKGIKNSYIKVKKILENRTIDDLIKKFTIIQEKVYFLEKIRRF</sequence>
<dbReference type="Proteomes" id="UP000054529">
    <property type="component" value="Unassembled WGS sequence"/>
</dbReference>
<name>A0A0C1V6F6_9ENTR</name>
<proteinExistence type="predicted"/>
<dbReference type="EMBL" id="AWXV01000004">
    <property type="protein sequence ID" value="KIE64029.1"/>
    <property type="molecule type" value="Genomic_DNA"/>
</dbReference>
<dbReference type="HOGENOM" id="CLU_2354575_0_0_6"/>
<protein>
    <submittedName>
        <fullName evidence="1">Uncharacterized protein</fullName>
    </submittedName>
</protein>
<accession>A0A0C1V6F6</accession>
<gene>
    <name evidence="1" type="ORF">P689_122198</name>
</gene>
<comment type="caution">
    <text evidence="1">The sequence shown here is derived from an EMBL/GenBank/DDBJ whole genome shotgun (WGS) entry which is preliminary data.</text>
</comment>
<organism evidence="1 2">
    <name type="scientific">Candidatus Riesia pediculischaeffi PTSU</name>
    <dbReference type="NCBI Taxonomy" id="1401651"/>
    <lineage>
        <taxon>Bacteria</taxon>
        <taxon>Pseudomonadati</taxon>
        <taxon>Pseudomonadota</taxon>
        <taxon>Gammaproteobacteria</taxon>
        <taxon>Enterobacterales</taxon>
        <taxon>Enterobacteriaceae</taxon>
        <taxon>Candidatus Riesia</taxon>
    </lineage>
</organism>
<dbReference type="RefSeq" id="WP_039719797.1">
    <property type="nucleotide sequence ID" value="NZ_AWXV01000004.1"/>
</dbReference>
<reference evidence="1 2" key="1">
    <citation type="journal article" date="2014" name="G3 (Bethesda)">
        <title>Genome sequence of Candidatus Riesia pediculischaeffi, endosymbiont of chimpanzee lice, and genomic comparison of recently acquired endosymbionts from human and chimpanzee lice.</title>
        <authorList>
            <person name="Boyd B.M."/>
            <person name="Allen J.M."/>
            <person name="de Crecy-Lagard V."/>
            <person name="Reed D.L."/>
        </authorList>
    </citation>
    <scope>NUCLEOTIDE SEQUENCE [LARGE SCALE GENOMIC DNA]</scope>
    <source>
        <strain evidence="1 2">PTSU</strain>
    </source>
</reference>